<dbReference type="AlphaFoldDB" id="A0A173XL89"/>
<evidence type="ECO:0000256" key="2">
    <source>
        <dbReference type="SAM" id="MobiDB-lite"/>
    </source>
</evidence>
<dbReference type="RefSeq" id="WP_055297820.1">
    <property type="nucleotide sequence ID" value="NZ_BLYK01000002.1"/>
</dbReference>
<dbReference type="Proteomes" id="UP000095679">
    <property type="component" value="Unassembled WGS sequence"/>
</dbReference>
<protein>
    <submittedName>
        <fullName evidence="3">Chromosome segregation protein SMC</fullName>
    </submittedName>
</protein>
<sequence length="777" mass="90142">MNRSAKEQVYSNVYQSLKENQAISNLGYPEERKHYDFNCSVGPVKVSFRLNSQNDTYMIRGMLPCENGNNNEINDFINGLEEKEDCINAFVGDNHYVVISTSSTVAGLDDEEATKKIEKEAEAFFSFLVKNQDAITAYQSKGKDSTEGKSVDPKPKKKNENQKRGKTVGIPPVLANVVSGMQKPKEKIKEVEKKEDVLPVKMEETAKALSKESTKADESDLKEEKSAFRQYKKDQEHLLNVEKEKVSKQQEKLDKEMASLEAEKKVLSQEKAELSKSKDTLSREQKVLETEQSKFEKQLLGFKKEQAEFKKEKDSWDNTTLDERLVQRRKELEKSENNLYKKEEDFQTFQETTLSSIESRMEEADKKEKELIKKEEAFHVRDSKLKDAEMDIELRYKKLEDKERTAAKKEVELSDKEAAIRRTEIVKKDAENKLKQLEITEKNLANRKEQLDMKESELQKRQEAFEKKYHQALEELASLDRKQEELKKKEAELRTLIGENEKLEEQLKELKDDTEETRKLLDTKDASIKEKEKVINNQKNTIKSLKETVTQTQQKNKALSEEKKSLQGKLNASDEKKSALEDEIAKVRSDLYDTKEKLKSTKSSADKQNKNVTDNERLIAENEKLKAEMDKNSHSYQQSMKEMNYELDSSQSKITELESLLKKANMEVEELKKDPILSFDFDPDTIGAKEIVSERQGLYAATIDNCTIYIDTENQVLQFKKAVRRPAKYTKKILSWNEESINETYYITSSEVCCRKTCRHDITEEMQDVIERIRSLK</sequence>
<feature type="compositionally biased region" description="Polar residues" evidence="2">
    <location>
        <begin position="546"/>
        <end position="557"/>
    </location>
</feature>
<keyword evidence="1" id="KW-0175">Coiled coil</keyword>
<feature type="region of interest" description="Disordered" evidence="2">
    <location>
        <begin position="546"/>
        <end position="581"/>
    </location>
</feature>
<feature type="coiled-coil region" evidence="1">
    <location>
        <begin position="243"/>
        <end position="291"/>
    </location>
</feature>
<feature type="compositionally biased region" description="Basic and acidic residues" evidence="2">
    <location>
        <begin position="572"/>
        <end position="581"/>
    </location>
</feature>
<evidence type="ECO:0000313" key="4">
    <source>
        <dbReference type="Proteomes" id="UP000095679"/>
    </source>
</evidence>
<reference evidence="3 4" key="1">
    <citation type="submission" date="2015-09" db="EMBL/GenBank/DDBJ databases">
        <authorList>
            <consortium name="Pathogen Informatics"/>
        </authorList>
    </citation>
    <scope>NUCLEOTIDE SEQUENCE [LARGE SCALE GENOMIC DNA]</scope>
    <source>
        <strain evidence="3 4">2789STDY5834835</strain>
    </source>
</reference>
<accession>A0A173XL89</accession>
<evidence type="ECO:0000313" key="3">
    <source>
        <dbReference type="EMBL" id="CUN51395.1"/>
    </source>
</evidence>
<dbReference type="SUPFAM" id="SSF57997">
    <property type="entry name" value="Tropomyosin"/>
    <property type="match status" value="1"/>
</dbReference>
<feature type="region of interest" description="Disordered" evidence="2">
    <location>
        <begin position="139"/>
        <end position="170"/>
    </location>
</feature>
<organism evidence="3 4">
    <name type="scientific">Anaerobutyricum hallii</name>
    <dbReference type="NCBI Taxonomy" id="39488"/>
    <lineage>
        <taxon>Bacteria</taxon>
        <taxon>Bacillati</taxon>
        <taxon>Bacillota</taxon>
        <taxon>Clostridia</taxon>
        <taxon>Lachnospirales</taxon>
        <taxon>Lachnospiraceae</taxon>
        <taxon>Anaerobutyricum</taxon>
    </lineage>
</organism>
<name>A0A173XL89_9FIRM</name>
<evidence type="ECO:0000256" key="1">
    <source>
        <dbReference type="SAM" id="Coils"/>
    </source>
</evidence>
<feature type="region of interest" description="Disordered" evidence="2">
    <location>
        <begin position="205"/>
        <end position="226"/>
    </location>
</feature>
<feature type="compositionally biased region" description="Basic and acidic residues" evidence="2">
    <location>
        <begin position="141"/>
        <end position="163"/>
    </location>
</feature>
<feature type="region of interest" description="Disordered" evidence="2">
    <location>
        <begin position="508"/>
        <end position="529"/>
    </location>
</feature>
<proteinExistence type="predicted"/>
<gene>
    <name evidence="3" type="ORF">ERS852450_00135</name>
</gene>
<dbReference type="EMBL" id="CYZL01000001">
    <property type="protein sequence ID" value="CUN51395.1"/>
    <property type="molecule type" value="Genomic_DNA"/>
</dbReference>